<name>A0ABW1U1J6_9BURK</name>
<proteinExistence type="predicted"/>
<organism evidence="2 3">
    <name type="scientific">Polaromonas aquatica</name>
    <dbReference type="NCBI Taxonomy" id="332657"/>
    <lineage>
        <taxon>Bacteria</taxon>
        <taxon>Pseudomonadati</taxon>
        <taxon>Pseudomonadota</taxon>
        <taxon>Betaproteobacteria</taxon>
        <taxon>Burkholderiales</taxon>
        <taxon>Comamonadaceae</taxon>
        <taxon>Polaromonas</taxon>
    </lineage>
</organism>
<dbReference type="Proteomes" id="UP001596270">
    <property type="component" value="Unassembled WGS sequence"/>
</dbReference>
<evidence type="ECO:0000313" key="3">
    <source>
        <dbReference type="Proteomes" id="UP001596270"/>
    </source>
</evidence>
<dbReference type="SUPFAM" id="SSF53807">
    <property type="entry name" value="Helical backbone' metal receptor"/>
    <property type="match status" value="1"/>
</dbReference>
<gene>
    <name evidence="2" type="ORF">ACFQND_21305</name>
</gene>
<comment type="caution">
    <text evidence="2">The sequence shown here is derived from an EMBL/GenBank/DDBJ whole genome shotgun (WGS) entry which is preliminary data.</text>
</comment>
<keyword evidence="3" id="KW-1185">Reference proteome</keyword>
<feature type="domain" description="Fe/B12 periplasmic-binding" evidence="1">
    <location>
        <begin position="53"/>
        <end position="319"/>
    </location>
</feature>
<dbReference type="RefSeq" id="WP_371439552.1">
    <property type="nucleotide sequence ID" value="NZ_JBHSRS010000084.1"/>
</dbReference>
<dbReference type="EMBL" id="JBHSRS010000084">
    <property type="protein sequence ID" value="MFC6283774.1"/>
    <property type="molecule type" value="Genomic_DNA"/>
</dbReference>
<dbReference type="InterPro" id="IPR002491">
    <property type="entry name" value="ABC_transptr_periplasmic_BD"/>
</dbReference>
<accession>A0ABW1U1J6</accession>
<dbReference type="InterPro" id="IPR050902">
    <property type="entry name" value="ABC_Transporter_SBP"/>
</dbReference>
<dbReference type="Gene3D" id="3.40.50.1980">
    <property type="entry name" value="Nitrogenase molybdenum iron protein domain"/>
    <property type="match status" value="2"/>
</dbReference>
<sequence>MNGKSMKPTRQTLSRRDALRHLSLPLLGSITSVTGVCALSATAALAQTSRPPRIVSVSGATTEIVYALGAEKQLVGTDTTSLYPAAALQTAKVGYMRALSAEGLLSLKPDAVIGTTEAGPSVVMDQIRTAGVKVELVNADHSWGEVQRKVAAVGRATARTAEAAALQTRLDAQWAEVLASVAKQTGRKPKAIFILAHTASPQVAGDRTAAHAMLAYAGLDNALAGQGNPASFSGYRAMTAEALVVAAPDVIVTTTQGLEASGSIEKFWSRAGLELTPAYKRRSLVALDALYLIGFGPRLPQAVSELHQQALKSVVRSAA</sequence>
<dbReference type="PANTHER" id="PTHR30535">
    <property type="entry name" value="VITAMIN B12-BINDING PROTEIN"/>
    <property type="match status" value="1"/>
</dbReference>
<dbReference type="Pfam" id="PF01497">
    <property type="entry name" value="Peripla_BP_2"/>
    <property type="match status" value="1"/>
</dbReference>
<protein>
    <submittedName>
        <fullName evidence="2">Hemin ABC transporter substrate-binding protein</fullName>
    </submittedName>
</protein>
<evidence type="ECO:0000313" key="2">
    <source>
        <dbReference type="EMBL" id="MFC6283774.1"/>
    </source>
</evidence>
<reference evidence="3" key="1">
    <citation type="journal article" date="2019" name="Int. J. Syst. Evol. Microbiol.">
        <title>The Global Catalogue of Microorganisms (GCM) 10K type strain sequencing project: providing services to taxonomists for standard genome sequencing and annotation.</title>
        <authorList>
            <consortium name="The Broad Institute Genomics Platform"/>
            <consortium name="The Broad Institute Genome Sequencing Center for Infectious Disease"/>
            <person name="Wu L."/>
            <person name="Ma J."/>
        </authorList>
    </citation>
    <scope>NUCLEOTIDE SEQUENCE [LARGE SCALE GENOMIC DNA]</scope>
    <source>
        <strain evidence="3">CCUG 39402</strain>
    </source>
</reference>
<dbReference type="PANTHER" id="PTHR30535:SF4">
    <property type="entry name" value="HEMIN-BINDING PERIPLASMIC PROTEIN HMUT"/>
    <property type="match status" value="1"/>
</dbReference>
<evidence type="ECO:0000259" key="1">
    <source>
        <dbReference type="PROSITE" id="PS50983"/>
    </source>
</evidence>
<dbReference type="PROSITE" id="PS50983">
    <property type="entry name" value="FE_B12_PBP"/>
    <property type="match status" value="1"/>
</dbReference>